<evidence type="ECO:0000256" key="10">
    <source>
        <dbReference type="SAM" id="Phobius"/>
    </source>
</evidence>
<dbReference type="SMART" id="SM00387">
    <property type="entry name" value="HATPase_c"/>
    <property type="match status" value="1"/>
</dbReference>
<evidence type="ECO:0000313" key="13">
    <source>
        <dbReference type="EMBL" id="URW74863.1"/>
    </source>
</evidence>
<accession>A0ABY4TX28</accession>
<feature type="domain" description="Histidine kinase" evidence="11">
    <location>
        <begin position="240"/>
        <end position="453"/>
    </location>
</feature>
<keyword evidence="9" id="KW-0902">Two-component regulatory system</keyword>
<dbReference type="CDD" id="cd06225">
    <property type="entry name" value="HAMP"/>
    <property type="match status" value="1"/>
</dbReference>
<evidence type="ECO:0000256" key="2">
    <source>
        <dbReference type="ARBA" id="ARBA00004370"/>
    </source>
</evidence>
<evidence type="ECO:0000256" key="8">
    <source>
        <dbReference type="ARBA" id="ARBA00022989"/>
    </source>
</evidence>
<keyword evidence="14" id="KW-1185">Reference proteome</keyword>
<comment type="catalytic activity">
    <reaction evidence="1">
        <text>ATP + protein L-histidine = ADP + protein N-phospho-L-histidine.</text>
        <dbReference type="EC" id="2.7.13.3"/>
    </reaction>
</comment>
<evidence type="ECO:0000256" key="4">
    <source>
        <dbReference type="ARBA" id="ARBA00022553"/>
    </source>
</evidence>
<dbReference type="Gene3D" id="1.10.287.130">
    <property type="match status" value="1"/>
</dbReference>
<dbReference type="SMART" id="SM00388">
    <property type="entry name" value="HisKA"/>
    <property type="match status" value="1"/>
</dbReference>
<dbReference type="InterPro" id="IPR050428">
    <property type="entry name" value="TCS_sensor_his_kinase"/>
</dbReference>
<dbReference type="Gene3D" id="3.30.565.10">
    <property type="entry name" value="Histidine kinase-like ATPase, C-terminal domain"/>
    <property type="match status" value="1"/>
</dbReference>
<evidence type="ECO:0000313" key="14">
    <source>
        <dbReference type="Proteomes" id="UP001055580"/>
    </source>
</evidence>
<name>A0ABY4TX28_9SPHN</name>
<evidence type="ECO:0000259" key="11">
    <source>
        <dbReference type="PROSITE" id="PS50109"/>
    </source>
</evidence>
<gene>
    <name evidence="13" type="ORF">M9980_09820</name>
</gene>
<evidence type="ECO:0000256" key="6">
    <source>
        <dbReference type="ARBA" id="ARBA00022692"/>
    </source>
</evidence>
<evidence type="ECO:0000256" key="5">
    <source>
        <dbReference type="ARBA" id="ARBA00022679"/>
    </source>
</evidence>
<keyword evidence="4" id="KW-0597">Phosphoprotein</keyword>
<keyword evidence="8 10" id="KW-1133">Transmembrane helix</keyword>
<evidence type="ECO:0000256" key="7">
    <source>
        <dbReference type="ARBA" id="ARBA00022777"/>
    </source>
</evidence>
<feature type="domain" description="HAMP" evidence="12">
    <location>
        <begin position="174"/>
        <end position="232"/>
    </location>
</feature>
<evidence type="ECO:0000256" key="1">
    <source>
        <dbReference type="ARBA" id="ARBA00000085"/>
    </source>
</evidence>
<proteinExistence type="predicted"/>
<dbReference type="CDD" id="cd00075">
    <property type="entry name" value="HATPase"/>
    <property type="match status" value="1"/>
</dbReference>
<dbReference type="SMART" id="SM00304">
    <property type="entry name" value="HAMP"/>
    <property type="match status" value="1"/>
</dbReference>
<dbReference type="InterPro" id="IPR036890">
    <property type="entry name" value="HATPase_C_sf"/>
</dbReference>
<dbReference type="PROSITE" id="PS50109">
    <property type="entry name" value="HIS_KIN"/>
    <property type="match status" value="1"/>
</dbReference>
<dbReference type="Gene3D" id="6.10.340.10">
    <property type="match status" value="1"/>
</dbReference>
<dbReference type="RefSeq" id="WP_250749995.1">
    <property type="nucleotide sequence ID" value="NZ_CP098401.1"/>
</dbReference>
<comment type="subcellular location">
    <subcellularLocation>
        <location evidence="2">Membrane</location>
    </subcellularLocation>
</comment>
<dbReference type="SUPFAM" id="SSF55874">
    <property type="entry name" value="ATPase domain of HSP90 chaperone/DNA topoisomerase II/histidine kinase"/>
    <property type="match status" value="1"/>
</dbReference>
<sequence>MRLLPRRAAYRIAVLSAGAFALATTLLGVLVFYAAHVTFARQLDASIADASAALVTEYRAEGRDGLNEALGRREQRAGDELGYALFGTDGRRIAGRMVTDRPPVGWSDIVFQDPIEGPDPARALAVDLPDGDRLVVAADREPLENIDATILSIFAGALVVVVIVGASGGLLLGGYLRRRLAGITATADAIVAGDLGSRVPIGRAGDGVGSDEFDRVGASLNLMLGRIDTLVANLRQVSADVAHDLRTPLSRLRAQLEQAGAAGSDPVRHAAAIEAAIDHCDQILLIFEAILRIAEIEEGGARAWFAPFDLSRLTEEIADAVTPAAEEGGRSIAAAGEPACVINGDRQLVAQAVVNLTENAMRHTPPGTRVTIDVRRVGTDIVLTVADDGPGVAAGDRTRILGRFVRLEAARSTPGNGLGLSLVAAVAALHRAVVGIEDNAPGLRVVIAFPGGR</sequence>
<dbReference type="PANTHER" id="PTHR45436:SF8">
    <property type="entry name" value="HISTIDINE KINASE"/>
    <property type="match status" value="1"/>
</dbReference>
<evidence type="ECO:0000256" key="9">
    <source>
        <dbReference type="ARBA" id="ARBA00023012"/>
    </source>
</evidence>
<keyword evidence="5" id="KW-0808">Transferase</keyword>
<dbReference type="InterPro" id="IPR005467">
    <property type="entry name" value="His_kinase_dom"/>
</dbReference>
<dbReference type="SUPFAM" id="SSF47384">
    <property type="entry name" value="Homodimeric domain of signal transducing histidine kinase"/>
    <property type="match status" value="1"/>
</dbReference>
<dbReference type="InterPro" id="IPR003660">
    <property type="entry name" value="HAMP_dom"/>
</dbReference>
<feature type="transmembrane region" description="Helical" evidence="10">
    <location>
        <begin position="12"/>
        <end position="35"/>
    </location>
</feature>
<dbReference type="Pfam" id="PF00672">
    <property type="entry name" value="HAMP"/>
    <property type="match status" value="1"/>
</dbReference>
<keyword evidence="6 10" id="KW-0812">Transmembrane</keyword>
<dbReference type="EMBL" id="CP098401">
    <property type="protein sequence ID" value="URW74863.1"/>
    <property type="molecule type" value="Genomic_DNA"/>
</dbReference>
<dbReference type="InterPro" id="IPR003661">
    <property type="entry name" value="HisK_dim/P_dom"/>
</dbReference>
<feature type="transmembrane region" description="Helical" evidence="10">
    <location>
        <begin position="150"/>
        <end position="172"/>
    </location>
</feature>
<protein>
    <recommendedName>
        <fullName evidence="3">histidine kinase</fullName>
        <ecNumber evidence="3">2.7.13.3</ecNumber>
    </recommendedName>
</protein>
<dbReference type="InterPro" id="IPR036097">
    <property type="entry name" value="HisK_dim/P_sf"/>
</dbReference>
<keyword evidence="10" id="KW-0472">Membrane</keyword>
<dbReference type="PANTHER" id="PTHR45436">
    <property type="entry name" value="SENSOR HISTIDINE KINASE YKOH"/>
    <property type="match status" value="1"/>
</dbReference>
<reference evidence="13" key="1">
    <citation type="submission" date="2022-05" db="EMBL/GenBank/DDBJ databases">
        <title>Sphingomonas sp. strain RMG20 Genome sequencing and assembly.</title>
        <authorList>
            <person name="Kim I."/>
        </authorList>
    </citation>
    <scope>NUCLEOTIDE SEQUENCE</scope>
    <source>
        <strain evidence="13">RMG20</strain>
    </source>
</reference>
<dbReference type="InterPro" id="IPR003594">
    <property type="entry name" value="HATPase_dom"/>
</dbReference>
<dbReference type="GO" id="GO:0016301">
    <property type="term" value="F:kinase activity"/>
    <property type="evidence" value="ECO:0007669"/>
    <property type="project" value="UniProtKB-KW"/>
</dbReference>
<evidence type="ECO:0000256" key="3">
    <source>
        <dbReference type="ARBA" id="ARBA00012438"/>
    </source>
</evidence>
<dbReference type="Pfam" id="PF00512">
    <property type="entry name" value="HisKA"/>
    <property type="match status" value="1"/>
</dbReference>
<evidence type="ECO:0000259" key="12">
    <source>
        <dbReference type="PROSITE" id="PS50885"/>
    </source>
</evidence>
<dbReference type="Pfam" id="PF02518">
    <property type="entry name" value="HATPase_c"/>
    <property type="match status" value="1"/>
</dbReference>
<dbReference type="PROSITE" id="PS50885">
    <property type="entry name" value="HAMP"/>
    <property type="match status" value="1"/>
</dbReference>
<organism evidence="13 14">
    <name type="scientific">Sphingomonas donggukensis</name>
    <dbReference type="NCBI Taxonomy" id="2949093"/>
    <lineage>
        <taxon>Bacteria</taxon>
        <taxon>Pseudomonadati</taxon>
        <taxon>Pseudomonadota</taxon>
        <taxon>Alphaproteobacteria</taxon>
        <taxon>Sphingomonadales</taxon>
        <taxon>Sphingomonadaceae</taxon>
        <taxon>Sphingomonas</taxon>
    </lineage>
</organism>
<dbReference type="Proteomes" id="UP001055580">
    <property type="component" value="Chromosome"/>
</dbReference>
<dbReference type="CDD" id="cd00082">
    <property type="entry name" value="HisKA"/>
    <property type="match status" value="1"/>
</dbReference>
<keyword evidence="7 13" id="KW-0418">Kinase</keyword>
<dbReference type="EC" id="2.7.13.3" evidence="3"/>